<evidence type="ECO:0008006" key="4">
    <source>
        <dbReference type="Google" id="ProtNLM"/>
    </source>
</evidence>
<comment type="caution">
    <text evidence="2">The sequence shown here is derived from an EMBL/GenBank/DDBJ whole genome shotgun (WGS) entry which is preliminary data.</text>
</comment>
<evidence type="ECO:0000313" key="2">
    <source>
        <dbReference type="EMBL" id="MET3544824.1"/>
    </source>
</evidence>
<evidence type="ECO:0000313" key="3">
    <source>
        <dbReference type="Proteomes" id="UP001549098"/>
    </source>
</evidence>
<feature type="transmembrane region" description="Helical" evidence="1">
    <location>
        <begin position="109"/>
        <end position="126"/>
    </location>
</feature>
<keyword evidence="1" id="KW-0812">Transmembrane</keyword>
<keyword evidence="1" id="KW-0472">Membrane</keyword>
<gene>
    <name evidence="2" type="ORF">ABID47_001418</name>
</gene>
<evidence type="ECO:0000256" key="1">
    <source>
        <dbReference type="SAM" id="Phobius"/>
    </source>
</evidence>
<reference evidence="2 3" key="1">
    <citation type="submission" date="2024-06" db="EMBL/GenBank/DDBJ databases">
        <title>Genomic Encyclopedia of Type Strains, Phase IV (KMG-IV): sequencing the most valuable type-strain genomes for metagenomic binning, comparative biology and taxonomic classification.</title>
        <authorList>
            <person name="Goeker M."/>
        </authorList>
    </citation>
    <scope>NUCLEOTIDE SEQUENCE [LARGE SCALE GENOMIC DNA]</scope>
    <source>
        <strain evidence="2 3">DSM 17253</strain>
    </source>
</reference>
<protein>
    <recommendedName>
        <fullName evidence="4">DUF4267 domain-containing protein</fullName>
    </recommendedName>
</protein>
<name>A0ABV2EZ92_9BACL</name>
<keyword evidence="3" id="KW-1185">Reference proteome</keyword>
<dbReference type="EMBL" id="JBEPLV010000001">
    <property type="protein sequence ID" value="MET3544824.1"/>
    <property type="molecule type" value="Genomic_DNA"/>
</dbReference>
<sequence>MSPSYWGPKAVTFWLVGVVTLLMLYIGVEGFLTPETAIQSFGLPLQDASDKSVVWIKADRDLFMGVFLLALMGLRMRKASMVFLLAATGMPVVDATVVLQHALDKTPSWIHIVTVVYMLIVSWMLYQQEKKA</sequence>
<dbReference type="InterPro" id="IPR025363">
    <property type="entry name" value="DUF4267"/>
</dbReference>
<organism evidence="2 3">
    <name type="scientific">Paenibacillus favisporus</name>
    <dbReference type="NCBI Taxonomy" id="221028"/>
    <lineage>
        <taxon>Bacteria</taxon>
        <taxon>Bacillati</taxon>
        <taxon>Bacillota</taxon>
        <taxon>Bacilli</taxon>
        <taxon>Bacillales</taxon>
        <taxon>Paenibacillaceae</taxon>
        <taxon>Paenibacillus</taxon>
    </lineage>
</organism>
<keyword evidence="1" id="KW-1133">Transmembrane helix</keyword>
<dbReference type="Proteomes" id="UP001549098">
    <property type="component" value="Unassembled WGS sequence"/>
</dbReference>
<feature type="transmembrane region" description="Helical" evidence="1">
    <location>
        <begin position="81"/>
        <end position="103"/>
    </location>
</feature>
<dbReference type="Pfam" id="PF14087">
    <property type="entry name" value="DUF4267"/>
    <property type="match status" value="1"/>
</dbReference>
<proteinExistence type="predicted"/>
<feature type="transmembrane region" description="Helical" evidence="1">
    <location>
        <begin position="12"/>
        <end position="32"/>
    </location>
</feature>
<accession>A0ABV2EZ92</accession>
<dbReference type="RefSeq" id="WP_354495461.1">
    <property type="nucleotide sequence ID" value="NZ_JBEPLV010000001.1"/>
</dbReference>